<evidence type="ECO:0000256" key="5">
    <source>
        <dbReference type="ARBA" id="ARBA00022619"/>
    </source>
</evidence>
<feature type="domain" description="Lumazine-binding" evidence="10">
    <location>
        <begin position="97"/>
        <end position="193"/>
    </location>
</feature>
<name>A0A521CHD6_9BACT</name>
<evidence type="ECO:0000256" key="2">
    <source>
        <dbReference type="ARBA" id="ARBA00004887"/>
    </source>
</evidence>
<dbReference type="EC" id="2.5.1.9" evidence="3 8"/>
<dbReference type="OrthoDB" id="9788537at2"/>
<evidence type="ECO:0000313" key="12">
    <source>
        <dbReference type="Proteomes" id="UP000317557"/>
    </source>
</evidence>
<evidence type="ECO:0000256" key="1">
    <source>
        <dbReference type="ARBA" id="ARBA00002803"/>
    </source>
</evidence>
<dbReference type="EMBL" id="FXTP01000005">
    <property type="protein sequence ID" value="SMO58838.1"/>
    <property type="molecule type" value="Genomic_DNA"/>
</dbReference>
<accession>A0A521CHD6</accession>
<dbReference type="PANTHER" id="PTHR21098:SF0">
    <property type="entry name" value="RIBOFLAVIN SYNTHASE"/>
    <property type="match status" value="1"/>
</dbReference>
<dbReference type="Gene3D" id="2.40.30.20">
    <property type="match status" value="2"/>
</dbReference>
<dbReference type="InterPro" id="IPR023366">
    <property type="entry name" value="ATP_synth_asu-like_sf"/>
</dbReference>
<comment type="function">
    <text evidence="1">Catalyzes the dismutation of two molecules of 6,7-dimethyl-8-ribityllumazine, resulting in the formation of riboflavin and 5-amino-6-(D-ribitylamino)uracil.</text>
</comment>
<organism evidence="11 12">
    <name type="scientific">Gracilimonas mengyeensis</name>
    <dbReference type="NCBI Taxonomy" id="1302730"/>
    <lineage>
        <taxon>Bacteria</taxon>
        <taxon>Pseudomonadati</taxon>
        <taxon>Balneolota</taxon>
        <taxon>Balneolia</taxon>
        <taxon>Balneolales</taxon>
        <taxon>Balneolaceae</taxon>
        <taxon>Gracilimonas</taxon>
    </lineage>
</organism>
<dbReference type="PANTHER" id="PTHR21098">
    <property type="entry name" value="RIBOFLAVIN SYNTHASE ALPHA CHAIN"/>
    <property type="match status" value="1"/>
</dbReference>
<proteinExistence type="predicted"/>
<feature type="repeat" description="Lumazine-binding" evidence="9">
    <location>
        <begin position="97"/>
        <end position="193"/>
    </location>
</feature>
<keyword evidence="7" id="KW-0677">Repeat</keyword>
<dbReference type="GO" id="GO:0004746">
    <property type="term" value="F:riboflavin synthase activity"/>
    <property type="evidence" value="ECO:0007669"/>
    <property type="project" value="UniProtKB-UniRule"/>
</dbReference>
<keyword evidence="12" id="KW-1185">Reference proteome</keyword>
<comment type="pathway">
    <text evidence="2">Cofactor biosynthesis; riboflavin biosynthesis; riboflavin from 2-hydroxy-3-oxobutyl phosphate and 5-amino-6-(D-ribitylamino)uracil: step 2/2.</text>
</comment>
<evidence type="ECO:0000313" key="11">
    <source>
        <dbReference type="EMBL" id="SMO58838.1"/>
    </source>
</evidence>
<dbReference type="InterPro" id="IPR001783">
    <property type="entry name" value="Lumazine-bd"/>
</dbReference>
<dbReference type="SUPFAM" id="SSF63380">
    <property type="entry name" value="Riboflavin synthase domain-like"/>
    <property type="match status" value="2"/>
</dbReference>
<sequence>MFTGIVQETGKVESIKSLNGGGQETVISCTFADTCHVDESISINGACHTVTAFDENTFTVQSVEETLRKTSLGSLEEGEAVNLERSLTLEKGIEGHLVQGHVDTTGTITEIEKEETGWLITVQYPDEFNNMIVGRGSITMEGISLTIAREEGNTFTVAIIPYTWEHTNLKNKSEGDLVNLEFDVIGKYVVKYLAGLGRDFIS</sequence>
<protein>
    <recommendedName>
        <fullName evidence="4 8">Riboflavin synthase</fullName>
        <ecNumber evidence="3 8">2.5.1.9</ecNumber>
    </recommendedName>
</protein>
<dbReference type="Pfam" id="PF00677">
    <property type="entry name" value="Lum_binding"/>
    <property type="match status" value="2"/>
</dbReference>
<dbReference type="InterPro" id="IPR017938">
    <property type="entry name" value="Riboflavin_synthase-like_b-brl"/>
</dbReference>
<dbReference type="Proteomes" id="UP000317557">
    <property type="component" value="Unassembled WGS sequence"/>
</dbReference>
<evidence type="ECO:0000256" key="8">
    <source>
        <dbReference type="NCBIfam" id="TIGR00187"/>
    </source>
</evidence>
<dbReference type="GO" id="GO:0009231">
    <property type="term" value="P:riboflavin biosynthetic process"/>
    <property type="evidence" value="ECO:0007669"/>
    <property type="project" value="UniProtKB-KW"/>
</dbReference>
<feature type="repeat" description="Lumazine-binding" evidence="9">
    <location>
        <begin position="1"/>
        <end position="96"/>
    </location>
</feature>
<gene>
    <name evidence="11" type="ORF">SAMN06265219_105157</name>
</gene>
<keyword evidence="6" id="KW-0808">Transferase</keyword>
<dbReference type="CDD" id="cd00402">
    <property type="entry name" value="Riboflavin_synthase_like"/>
    <property type="match status" value="1"/>
</dbReference>
<evidence type="ECO:0000256" key="7">
    <source>
        <dbReference type="ARBA" id="ARBA00022737"/>
    </source>
</evidence>
<dbReference type="PROSITE" id="PS51177">
    <property type="entry name" value="LUMAZINE_BIND"/>
    <property type="match status" value="2"/>
</dbReference>
<evidence type="ECO:0000256" key="6">
    <source>
        <dbReference type="ARBA" id="ARBA00022679"/>
    </source>
</evidence>
<evidence type="ECO:0000256" key="9">
    <source>
        <dbReference type="PROSITE-ProRule" id="PRU00524"/>
    </source>
</evidence>
<dbReference type="AlphaFoldDB" id="A0A521CHD6"/>
<dbReference type="NCBIfam" id="NF006767">
    <property type="entry name" value="PRK09289.1"/>
    <property type="match status" value="1"/>
</dbReference>
<evidence type="ECO:0000256" key="4">
    <source>
        <dbReference type="ARBA" id="ARBA00013950"/>
    </source>
</evidence>
<feature type="domain" description="Lumazine-binding" evidence="10">
    <location>
        <begin position="1"/>
        <end position="96"/>
    </location>
</feature>
<keyword evidence="5" id="KW-0686">Riboflavin biosynthesis</keyword>
<dbReference type="PIRSF" id="PIRSF000498">
    <property type="entry name" value="Riboflavin_syn_A"/>
    <property type="match status" value="1"/>
</dbReference>
<dbReference type="RefSeq" id="WP_142453978.1">
    <property type="nucleotide sequence ID" value="NZ_FXTP01000005.1"/>
</dbReference>
<dbReference type="InterPro" id="IPR026017">
    <property type="entry name" value="Lumazine-bd_dom"/>
</dbReference>
<evidence type="ECO:0000259" key="10">
    <source>
        <dbReference type="PROSITE" id="PS51177"/>
    </source>
</evidence>
<reference evidence="11 12" key="1">
    <citation type="submission" date="2017-05" db="EMBL/GenBank/DDBJ databases">
        <authorList>
            <person name="Varghese N."/>
            <person name="Submissions S."/>
        </authorList>
    </citation>
    <scope>NUCLEOTIDE SEQUENCE [LARGE SCALE GENOMIC DNA]</scope>
    <source>
        <strain evidence="11 12">DSM 21985</strain>
    </source>
</reference>
<dbReference type="FunFam" id="2.40.30.20:FF:000004">
    <property type="entry name" value="Riboflavin synthase, alpha subunit"/>
    <property type="match status" value="1"/>
</dbReference>
<dbReference type="NCBIfam" id="TIGR00187">
    <property type="entry name" value="ribE"/>
    <property type="match status" value="1"/>
</dbReference>
<evidence type="ECO:0000256" key="3">
    <source>
        <dbReference type="ARBA" id="ARBA00012827"/>
    </source>
</evidence>